<organism evidence="2">
    <name type="scientific">Woronichinia naegeliana WA131</name>
    <dbReference type="NCBI Taxonomy" id="2824559"/>
    <lineage>
        <taxon>Bacteria</taxon>
        <taxon>Bacillati</taxon>
        <taxon>Cyanobacteriota</taxon>
        <taxon>Cyanophyceae</taxon>
        <taxon>Synechococcales</taxon>
        <taxon>Coelosphaeriaceae</taxon>
        <taxon>Woronichinia</taxon>
    </lineage>
</organism>
<dbReference type="Pfam" id="PF01724">
    <property type="entry name" value="DUF29"/>
    <property type="match status" value="1"/>
</dbReference>
<feature type="transmembrane region" description="Helical" evidence="1">
    <location>
        <begin position="120"/>
        <end position="140"/>
    </location>
</feature>
<evidence type="ECO:0000313" key="2">
    <source>
        <dbReference type="EMBL" id="UXE62914.1"/>
    </source>
</evidence>
<name>A0A977KZU0_9CYAN</name>
<proteinExistence type="predicted"/>
<dbReference type="KEGG" id="wna:KA717_09575"/>
<sequence length="149" mass="17609">MTTTLYETDFNLWIEQTVNQLKNGQIQDLDLENLIEEIQSMGSNDKREIKSRLIVLIMHLLKYKYQPKKKTKSWISTITTQRDELELVLENSPSLKPFLKANISECYQKARKNAARETKLPLTTFPFFIILYFFHLLLILNNFLLYCGD</sequence>
<keyword evidence="1" id="KW-0812">Transmembrane</keyword>
<dbReference type="AlphaFoldDB" id="A0A977KZU0"/>
<gene>
    <name evidence="2" type="ORF">KA717_09575</name>
</gene>
<reference evidence="2" key="1">
    <citation type="submission" date="2021-04" db="EMBL/GenBank/DDBJ databases">
        <title>Genome sequence of Woronichinia naegeliana from Washington state freshwater lake bloom.</title>
        <authorList>
            <person name="Dreher T.W."/>
        </authorList>
    </citation>
    <scope>NUCLEOTIDE SEQUENCE</scope>
    <source>
        <strain evidence="2">WA131</strain>
    </source>
</reference>
<dbReference type="PANTHER" id="PTHR34235:SF3">
    <property type="entry name" value="SLR1203 PROTEIN"/>
    <property type="match status" value="1"/>
</dbReference>
<dbReference type="PANTHER" id="PTHR34235">
    <property type="entry name" value="SLR1203 PROTEIN-RELATED"/>
    <property type="match status" value="1"/>
</dbReference>
<protein>
    <submittedName>
        <fullName evidence="2">DUF29 domain-containing protein</fullName>
    </submittedName>
</protein>
<keyword evidence="1" id="KW-1133">Transmembrane helix</keyword>
<dbReference type="Gene3D" id="1.20.1220.20">
    <property type="entry name" value="Uncharcterised protein PF01724"/>
    <property type="match status" value="1"/>
</dbReference>
<dbReference type="Proteomes" id="UP001065613">
    <property type="component" value="Chromosome"/>
</dbReference>
<dbReference type="EMBL" id="CP073041">
    <property type="protein sequence ID" value="UXE62914.1"/>
    <property type="molecule type" value="Genomic_DNA"/>
</dbReference>
<evidence type="ECO:0000256" key="1">
    <source>
        <dbReference type="SAM" id="Phobius"/>
    </source>
</evidence>
<accession>A0A977KZU0</accession>
<dbReference type="InterPro" id="IPR002636">
    <property type="entry name" value="DUF29"/>
</dbReference>
<keyword evidence="1" id="KW-0472">Membrane</keyword>